<dbReference type="GeneID" id="66103289"/>
<evidence type="ECO:0000313" key="2">
    <source>
        <dbReference type="Proteomes" id="UP000812287"/>
    </source>
</evidence>
<dbReference type="RefSeq" id="XP_043035461.1">
    <property type="nucleotide sequence ID" value="XM_043180993.1"/>
</dbReference>
<dbReference type="Proteomes" id="UP000812287">
    <property type="component" value="Unassembled WGS sequence"/>
</dbReference>
<sequence>MDHAPPLLDVYMKWTKLVDLILMVDELLNGAKLLWVGLKCLGKIIFHCHGPNLSSRFPGSWSLNVELGGAYNSGSPDALMAFCRHLQLELEKHNISVEVETSAYSEFRSFELILTAFVCRALTRESISHRVPGCQGCHRVPSIGRCRRRE</sequence>
<keyword evidence="2" id="KW-1185">Reference proteome</keyword>
<organism evidence="1 2">
    <name type="scientific">Guyanagaster necrorhizus</name>
    <dbReference type="NCBI Taxonomy" id="856835"/>
    <lineage>
        <taxon>Eukaryota</taxon>
        <taxon>Fungi</taxon>
        <taxon>Dikarya</taxon>
        <taxon>Basidiomycota</taxon>
        <taxon>Agaricomycotina</taxon>
        <taxon>Agaricomycetes</taxon>
        <taxon>Agaricomycetidae</taxon>
        <taxon>Agaricales</taxon>
        <taxon>Marasmiineae</taxon>
        <taxon>Physalacriaceae</taxon>
        <taxon>Guyanagaster</taxon>
    </lineage>
</organism>
<name>A0A9P7VIY8_9AGAR</name>
<dbReference type="AlphaFoldDB" id="A0A9P7VIY8"/>
<reference evidence="1" key="1">
    <citation type="submission" date="2020-11" db="EMBL/GenBank/DDBJ databases">
        <title>Adaptations for nitrogen fixation in a non-lichenized fungal sporocarp promotes dispersal by wood-feeding termites.</title>
        <authorList>
            <consortium name="DOE Joint Genome Institute"/>
            <person name="Koch R.A."/>
            <person name="Yoon G."/>
            <person name="Arayal U."/>
            <person name="Lail K."/>
            <person name="Amirebrahimi M."/>
            <person name="Labutti K."/>
            <person name="Lipzen A."/>
            <person name="Riley R."/>
            <person name="Barry K."/>
            <person name="Henrissat B."/>
            <person name="Grigoriev I.V."/>
            <person name="Herr J.R."/>
            <person name="Aime M.C."/>
        </authorList>
    </citation>
    <scope>NUCLEOTIDE SEQUENCE</scope>
    <source>
        <strain evidence="1">MCA 3950</strain>
    </source>
</reference>
<gene>
    <name evidence="1" type="ORF">BT62DRAFT_461677</name>
</gene>
<protein>
    <submittedName>
        <fullName evidence="1">Uncharacterized protein</fullName>
    </submittedName>
</protein>
<dbReference type="EMBL" id="MU250555">
    <property type="protein sequence ID" value="KAG7441961.1"/>
    <property type="molecule type" value="Genomic_DNA"/>
</dbReference>
<evidence type="ECO:0000313" key="1">
    <source>
        <dbReference type="EMBL" id="KAG7441961.1"/>
    </source>
</evidence>
<accession>A0A9P7VIY8</accession>
<dbReference type="OrthoDB" id="3050161at2759"/>
<proteinExistence type="predicted"/>
<comment type="caution">
    <text evidence="1">The sequence shown here is derived from an EMBL/GenBank/DDBJ whole genome shotgun (WGS) entry which is preliminary data.</text>
</comment>